<accession>A0A1H8D7C6</accession>
<dbReference type="InterPro" id="IPR037185">
    <property type="entry name" value="EmrE-like"/>
</dbReference>
<keyword evidence="4" id="KW-0997">Cell inner membrane</keyword>
<evidence type="ECO:0000259" key="13">
    <source>
        <dbReference type="Pfam" id="PF00892"/>
    </source>
</evidence>
<protein>
    <submittedName>
        <fullName evidence="14">EamA-like transporter family protein</fullName>
    </submittedName>
</protein>
<feature type="transmembrane region" description="Helical" evidence="11">
    <location>
        <begin position="99"/>
        <end position="132"/>
    </location>
</feature>
<dbReference type="GO" id="GO:0009103">
    <property type="term" value="P:lipopolysaccharide biosynthetic process"/>
    <property type="evidence" value="ECO:0007669"/>
    <property type="project" value="UniProtKB-KW"/>
</dbReference>
<evidence type="ECO:0000256" key="11">
    <source>
        <dbReference type="SAM" id="Phobius"/>
    </source>
</evidence>
<evidence type="ECO:0000256" key="8">
    <source>
        <dbReference type="ARBA" id="ARBA00022989"/>
    </source>
</evidence>
<feature type="transmembrane region" description="Helical" evidence="11">
    <location>
        <begin position="144"/>
        <end position="161"/>
    </location>
</feature>
<keyword evidence="10 11" id="KW-0472">Membrane</keyword>
<dbReference type="Pfam" id="PF00892">
    <property type="entry name" value="EamA"/>
    <property type="match status" value="1"/>
</dbReference>
<evidence type="ECO:0000313" key="14">
    <source>
        <dbReference type="EMBL" id="SEN03223.1"/>
    </source>
</evidence>
<feature type="chain" id="PRO_5010260293" evidence="12">
    <location>
        <begin position="18"/>
        <end position="281"/>
    </location>
</feature>
<keyword evidence="15" id="KW-1185">Reference proteome</keyword>
<proteinExistence type="predicted"/>
<sequence length="281" mass="29366">MSFLVFCAVLTAALLHASWNAMVKGAHDKQLNMIAVVLGHVPLAVITISIFPAPAPASLPYIAAGMTLHFGYQIFLIRAYNAGDLTQVYPLARGSAPMIVAAVSVAFLGVTLAPMEITAVATIGLGILSMALVRKQNGQRNPQAAKLALITGCFIAAYSLVDGTGARIAGSPIAFYGWLAMGNAVLMALFVAATAPHQFRALATRGKRVFLIGGAASYAAYGLVIWAFTQSPIALVTALRETSIIFALLIGVVFLKEKLDAAKIASTAITLIGVALLRLAK</sequence>
<feature type="signal peptide" evidence="12">
    <location>
        <begin position="1"/>
        <end position="17"/>
    </location>
</feature>
<feature type="transmembrane region" description="Helical" evidence="11">
    <location>
        <begin position="30"/>
        <end position="51"/>
    </location>
</feature>
<organism evidence="14 15">
    <name type="scientific">Pseudorhodobacter antarcticus</name>
    <dbReference type="NCBI Taxonomy" id="1077947"/>
    <lineage>
        <taxon>Bacteria</taxon>
        <taxon>Pseudomonadati</taxon>
        <taxon>Pseudomonadota</taxon>
        <taxon>Alphaproteobacteria</taxon>
        <taxon>Rhodobacterales</taxon>
        <taxon>Paracoccaceae</taxon>
        <taxon>Pseudorhodobacter</taxon>
    </lineage>
</organism>
<feature type="transmembrane region" description="Helical" evidence="11">
    <location>
        <begin position="58"/>
        <end position="79"/>
    </location>
</feature>
<evidence type="ECO:0000256" key="5">
    <source>
        <dbReference type="ARBA" id="ARBA00022556"/>
    </source>
</evidence>
<keyword evidence="7" id="KW-0448">Lipopolysaccharide biosynthesis</keyword>
<dbReference type="OrthoDB" id="9783707at2"/>
<dbReference type="AlphaFoldDB" id="A0A1H8D7C6"/>
<feature type="transmembrane region" description="Helical" evidence="11">
    <location>
        <begin position="209"/>
        <end position="228"/>
    </location>
</feature>
<evidence type="ECO:0000256" key="12">
    <source>
        <dbReference type="SAM" id="SignalP"/>
    </source>
</evidence>
<dbReference type="InterPro" id="IPR000390">
    <property type="entry name" value="Small_drug/metabolite_transptr"/>
</dbReference>
<evidence type="ECO:0000256" key="4">
    <source>
        <dbReference type="ARBA" id="ARBA00022519"/>
    </source>
</evidence>
<feature type="transmembrane region" description="Helical" evidence="11">
    <location>
        <begin position="173"/>
        <end position="197"/>
    </location>
</feature>
<dbReference type="GO" id="GO:0005886">
    <property type="term" value="C:plasma membrane"/>
    <property type="evidence" value="ECO:0007669"/>
    <property type="project" value="UniProtKB-SubCell"/>
</dbReference>
<name>A0A1H8D7C6_9RHOB</name>
<dbReference type="STRING" id="1077947.SAMN05216227_1006109"/>
<keyword evidence="12" id="KW-0732">Signal</keyword>
<reference evidence="14 15" key="1">
    <citation type="submission" date="2016-10" db="EMBL/GenBank/DDBJ databases">
        <authorList>
            <person name="de Groot N.N."/>
        </authorList>
    </citation>
    <scope>NUCLEOTIDE SEQUENCE [LARGE SCALE GENOMIC DNA]</scope>
    <source>
        <strain evidence="14 15">CGMCC 1.10836</strain>
    </source>
</reference>
<dbReference type="GO" id="GO:0022857">
    <property type="term" value="F:transmembrane transporter activity"/>
    <property type="evidence" value="ECO:0007669"/>
    <property type="project" value="InterPro"/>
</dbReference>
<dbReference type="SUPFAM" id="SSF103481">
    <property type="entry name" value="Multidrug resistance efflux transporter EmrE"/>
    <property type="match status" value="2"/>
</dbReference>
<dbReference type="GO" id="GO:0009245">
    <property type="term" value="P:lipid A biosynthetic process"/>
    <property type="evidence" value="ECO:0007669"/>
    <property type="project" value="UniProtKB-KW"/>
</dbReference>
<keyword evidence="6 11" id="KW-0812">Transmembrane</keyword>
<evidence type="ECO:0000256" key="7">
    <source>
        <dbReference type="ARBA" id="ARBA00022985"/>
    </source>
</evidence>
<keyword evidence="3" id="KW-0444">Lipid biosynthesis</keyword>
<dbReference type="PANTHER" id="PTHR30561">
    <property type="entry name" value="SMR FAMILY PROTON-DEPENDENT DRUG EFFLUX TRANSPORTER SUGE"/>
    <property type="match status" value="1"/>
</dbReference>
<keyword evidence="2" id="KW-1003">Cell membrane</keyword>
<evidence type="ECO:0000256" key="6">
    <source>
        <dbReference type="ARBA" id="ARBA00022692"/>
    </source>
</evidence>
<dbReference type="PANTHER" id="PTHR30561:SF9">
    <property type="entry name" value="4-AMINO-4-DEOXY-L-ARABINOSE-PHOSPHOUNDECAPRENOL FLIPPASE SUBUNIT ARNF-RELATED"/>
    <property type="match status" value="1"/>
</dbReference>
<keyword evidence="5" id="KW-0441">Lipid A biosynthesis</keyword>
<evidence type="ECO:0000256" key="1">
    <source>
        <dbReference type="ARBA" id="ARBA00004651"/>
    </source>
</evidence>
<feature type="transmembrane region" description="Helical" evidence="11">
    <location>
        <begin position="234"/>
        <end position="255"/>
    </location>
</feature>
<keyword evidence="8 11" id="KW-1133">Transmembrane helix</keyword>
<evidence type="ECO:0000256" key="2">
    <source>
        <dbReference type="ARBA" id="ARBA00022475"/>
    </source>
</evidence>
<feature type="domain" description="EamA" evidence="13">
    <location>
        <begin position="147"/>
        <end position="277"/>
    </location>
</feature>
<dbReference type="Gene3D" id="1.10.3730.20">
    <property type="match status" value="2"/>
</dbReference>
<evidence type="ECO:0000256" key="9">
    <source>
        <dbReference type="ARBA" id="ARBA00023098"/>
    </source>
</evidence>
<evidence type="ECO:0000256" key="3">
    <source>
        <dbReference type="ARBA" id="ARBA00022516"/>
    </source>
</evidence>
<gene>
    <name evidence="14" type="ORF">SAMN05216227_1006109</name>
</gene>
<evidence type="ECO:0000313" key="15">
    <source>
        <dbReference type="Proteomes" id="UP000183002"/>
    </source>
</evidence>
<evidence type="ECO:0000256" key="10">
    <source>
        <dbReference type="ARBA" id="ARBA00023136"/>
    </source>
</evidence>
<dbReference type="InterPro" id="IPR000620">
    <property type="entry name" value="EamA_dom"/>
</dbReference>
<dbReference type="EMBL" id="FOCO01000006">
    <property type="protein sequence ID" value="SEN03223.1"/>
    <property type="molecule type" value="Genomic_DNA"/>
</dbReference>
<keyword evidence="9" id="KW-0443">Lipid metabolism</keyword>
<dbReference type="Proteomes" id="UP000183002">
    <property type="component" value="Unassembled WGS sequence"/>
</dbReference>
<comment type="subcellular location">
    <subcellularLocation>
        <location evidence="1">Cell membrane</location>
        <topology evidence="1">Multi-pass membrane protein</topology>
    </subcellularLocation>
</comment>
<dbReference type="RefSeq" id="WP_050520998.1">
    <property type="nucleotide sequence ID" value="NZ_FOCO01000006.1"/>
</dbReference>